<gene>
    <name evidence="4" type="ORF">SDC9_129738</name>
</gene>
<keyword evidence="1" id="KW-0812">Transmembrane</keyword>
<sequence>MIFQGDIMKRFNVEHLLNFIVLFSLMTALFYLIKTGNINNFLHPHMQKLTLISLGALIILTINEFFNIFSMIEKKKLNIIGYEIFFVTIIIGMFASVGGMHVHENTNKNVVLNFTEKSNNIKGDTHESVNVEAIAGGSIIIDEKNYLYMIGKINEDKDAYKGKSIVLEGFIFKNDSFKNDEFITARFVMKSSAIDTQIVGMLCKYKDSSKLKINDWVRVEGVIDYEKVSERDLTVLKVKKVNKIEKPENSYIY</sequence>
<comment type="caution">
    <text evidence="4">The sequence shown here is derived from an EMBL/GenBank/DDBJ whole genome shotgun (WGS) entry which is preliminary data.</text>
</comment>
<dbReference type="EMBL" id="VSSQ01031688">
    <property type="protein sequence ID" value="MPM82676.1"/>
    <property type="molecule type" value="Genomic_DNA"/>
</dbReference>
<dbReference type="PANTHER" id="PTHR40047">
    <property type="entry name" value="UPF0703 PROTEIN YCGQ"/>
    <property type="match status" value="1"/>
</dbReference>
<dbReference type="NCBIfam" id="TIGR03943">
    <property type="entry name" value="TIGR03943 family putative permease subunit"/>
    <property type="match status" value="1"/>
</dbReference>
<evidence type="ECO:0000259" key="3">
    <source>
        <dbReference type="Pfam" id="PF21537"/>
    </source>
</evidence>
<name>A0A645CZT8_9ZZZZ</name>
<protein>
    <submittedName>
        <fullName evidence="4">Uncharacterized protein</fullName>
    </submittedName>
</protein>
<evidence type="ECO:0000256" key="1">
    <source>
        <dbReference type="SAM" id="Phobius"/>
    </source>
</evidence>
<dbReference type="Pfam" id="PF21537">
    <property type="entry name" value="DUF1980_C"/>
    <property type="match status" value="1"/>
</dbReference>
<evidence type="ECO:0000313" key="4">
    <source>
        <dbReference type="EMBL" id="MPM82676.1"/>
    </source>
</evidence>
<dbReference type="PANTHER" id="PTHR40047:SF1">
    <property type="entry name" value="UPF0703 PROTEIN YCGQ"/>
    <property type="match status" value="1"/>
</dbReference>
<reference evidence="4" key="1">
    <citation type="submission" date="2019-08" db="EMBL/GenBank/DDBJ databases">
        <authorList>
            <person name="Kucharzyk K."/>
            <person name="Murdoch R.W."/>
            <person name="Higgins S."/>
            <person name="Loffler F."/>
        </authorList>
    </citation>
    <scope>NUCLEOTIDE SEQUENCE</scope>
</reference>
<dbReference type="InterPro" id="IPR052955">
    <property type="entry name" value="UPF0703_membrane_permease"/>
</dbReference>
<dbReference type="AlphaFoldDB" id="A0A645CZT8"/>
<feature type="domain" description="DUF1980" evidence="2">
    <location>
        <begin position="17"/>
        <end position="76"/>
    </location>
</feature>
<proteinExistence type="predicted"/>
<dbReference type="Pfam" id="PF09323">
    <property type="entry name" value="DUF1980"/>
    <property type="match status" value="1"/>
</dbReference>
<dbReference type="InterPro" id="IPR048493">
    <property type="entry name" value="DUF1980_N"/>
</dbReference>
<keyword evidence="1" id="KW-1133">Transmembrane helix</keyword>
<accession>A0A645CZT8</accession>
<dbReference type="InterPro" id="IPR048447">
    <property type="entry name" value="DUF1980_C"/>
</dbReference>
<feature type="domain" description="DUF1980" evidence="3">
    <location>
        <begin position="128"/>
        <end position="253"/>
    </location>
</feature>
<dbReference type="InterPro" id="IPR015402">
    <property type="entry name" value="DUF1980"/>
</dbReference>
<organism evidence="4">
    <name type="scientific">bioreactor metagenome</name>
    <dbReference type="NCBI Taxonomy" id="1076179"/>
    <lineage>
        <taxon>unclassified sequences</taxon>
        <taxon>metagenomes</taxon>
        <taxon>ecological metagenomes</taxon>
    </lineage>
</organism>
<feature type="transmembrane region" description="Helical" evidence="1">
    <location>
        <begin position="53"/>
        <end position="72"/>
    </location>
</feature>
<evidence type="ECO:0000259" key="2">
    <source>
        <dbReference type="Pfam" id="PF09323"/>
    </source>
</evidence>
<feature type="transmembrane region" description="Helical" evidence="1">
    <location>
        <begin position="84"/>
        <end position="102"/>
    </location>
</feature>
<keyword evidence="1" id="KW-0472">Membrane</keyword>
<feature type="transmembrane region" description="Helical" evidence="1">
    <location>
        <begin position="16"/>
        <end position="33"/>
    </location>
</feature>